<dbReference type="GO" id="GO:0005634">
    <property type="term" value="C:nucleus"/>
    <property type="evidence" value="ECO:0007669"/>
    <property type="project" value="UniProtKB-SubCell"/>
</dbReference>
<dbReference type="GO" id="GO:0008270">
    <property type="term" value="F:zinc ion binding"/>
    <property type="evidence" value="ECO:0007669"/>
    <property type="project" value="UniProtKB-KW"/>
</dbReference>
<dbReference type="AlphaFoldDB" id="A0A8J8W8U1"/>
<gene>
    <name evidence="10" type="ORF">PECM_003199</name>
</gene>
<dbReference type="CDD" id="cd20908">
    <property type="entry name" value="SUF4-like"/>
    <property type="match status" value="1"/>
</dbReference>
<keyword evidence="2" id="KW-0479">Metal-binding</keyword>
<dbReference type="PROSITE" id="PS00028">
    <property type="entry name" value="ZINC_FINGER_C2H2_1"/>
    <property type="match status" value="1"/>
</dbReference>
<accession>A0A8J8W8U1</accession>
<feature type="compositionally biased region" description="Polar residues" evidence="7">
    <location>
        <begin position="161"/>
        <end position="182"/>
    </location>
</feature>
<feature type="domain" description="BED-type" evidence="9">
    <location>
        <begin position="12"/>
        <end position="71"/>
    </location>
</feature>
<keyword evidence="5" id="KW-0539">Nucleus</keyword>
<organism evidence="10 11">
    <name type="scientific">Penicillium ucsense</name>
    <dbReference type="NCBI Taxonomy" id="2839758"/>
    <lineage>
        <taxon>Eukaryota</taxon>
        <taxon>Fungi</taxon>
        <taxon>Dikarya</taxon>
        <taxon>Ascomycota</taxon>
        <taxon>Pezizomycotina</taxon>
        <taxon>Eurotiomycetes</taxon>
        <taxon>Eurotiomycetidae</taxon>
        <taxon>Eurotiales</taxon>
        <taxon>Aspergillaceae</taxon>
        <taxon>Penicillium</taxon>
    </lineage>
</organism>
<dbReference type="Proteomes" id="UP000631181">
    <property type="component" value="Unassembled WGS sequence"/>
</dbReference>
<feature type="compositionally biased region" description="Low complexity" evidence="7">
    <location>
        <begin position="183"/>
        <end position="206"/>
    </location>
</feature>
<keyword evidence="11" id="KW-1185">Reference proteome</keyword>
<feature type="region of interest" description="Disordered" evidence="7">
    <location>
        <begin position="103"/>
        <end position="135"/>
    </location>
</feature>
<proteinExistence type="predicted"/>
<evidence type="ECO:0000313" key="10">
    <source>
        <dbReference type="EMBL" id="KAF7719890.1"/>
    </source>
</evidence>
<keyword evidence="4" id="KW-0862">Zinc</keyword>
<evidence type="ECO:0000256" key="4">
    <source>
        <dbReference type="ARBA" id="ARBA00022833"/>
    </source>
</evidence>
<comment type="subcellular location">
    <subcellularLocation>
        <location evidence="1">Nucleus</location>
    </subcellularLocation>
</comment>
<evidence type="ECO:0000259" key="9">
    <source>
        <dbReference type="PROSITE" id="PS50808"/>
    </source>
</evidence>
<evidence type="ECO:0000256" key="6">
    <source>
        <dbReference type="PROSITE-ProRule" id="PRU00042"/>
    </source>
</evidence>
<evidence type="ECO:0000256" key="7">
    <source>
        <dbReference type="SAM" id="MobiDB-lite"/>
    </source>
</evidence>
<evidence type="ECO:0000256" key="1">
    <source>
        <dbReference type="ARBA" id="ARBA00004123"/>
    </source>
</evidence>
<evidence type="ECO:0000256" key="3">
    <source>
        <dbReference type="ARBA" id="ARBA00022771"/>
    </source>
</evidence>
<dbReference type="FunFam" id="3.30.160.60:FF:000354">
    <property type="entry name" value="C2H2 finger domain-containing protein"/>
    <property type="match status" value="1"/>
</dbReference>
<feature type="domain" description="C2H2-type" evidence="8">
    <location>
        <begin position="41"/>
        <end position="69"/>
    </location>
</feature>
<dbReference type="Gene3D" id="3.30.160.60">
    <property type="entry name" value="Classic Zinc Finger"/>
    <property type="match status" value="1"/>
</dbReference>
<evidence type="ECO:0000313" key="11">
    <source>
        <dbReference type="Proteomes" id="UP000631181"/>
    </source>
</evidence>
<feature type="compositionally biased region" description="Basic and acidic residues" evidence="7">
    <location>
        <begin position="369"/>
        <end position="381"/>
    </location>
</feature>
<evidence type="ECO:0000256" key="5">
    <source>
        <dbReference type="ARBA" id="ARBA00023242"/>
    </source>
</evidence>
<reference evidence="10" key="1">
    <citation type="journal article" date="2020" name="Front. Microbiol.">
        <title>Gene regulatory networks of Penicillium echinulatum 2HH and Penicillium oxalicum 114-2 inferred by a computational biology approach.</title>
        <authorList>
            <person name="Lenz A.R."/>
            <person name="Galan-Vasquez E."/>
            <person name="Balbinot E."/>
            <person name="De Abreu F.P."/>
            <person name="De Oliveira N.S."/>
            <person name="Da Rosa L.O."/>
            <person name="De Avila E Silva S."/>
            <person name="Camassola M."/>
            <person name="Dillon A.J.P."/>
            <person name="Perez-Rueda E."/>
        </authorList>
    </citation>
    <scope>NUCLEOTIDE SEQUENCE</scope>
    <source>
        <strain evidence="10">S1M29</strain>
    </source>
</reference>
<dbReference type="PROSITE" id="PS50808">
    <property type="entry name" value="ZF_BED"/>
    <property type="match status" value="1"/>
</dbReference>
<name>A0A8J8W8U1_9EURO</name>
<dbReference type="OrthoDB" id="1306014at2759"/>
<evidence type="ECO:0000256" key="2">
    <source>
        <dbReference type="ARBA" id="ARBA00022723"/>
    </source>
</evidence>
<dbReference type="PANTHER" id="PTHR23215">
    <property type="entry name" value="ZINC FINGER PROTEIN 207"/>
    <property type="match status" value="1"/>
</dbReference>
<evidence type="ECO:0000259" key="8">
    <source>
        <dbReference type="PROSITE" id="PS50157"/>
    </source>
</evidence>
<dbReference type="PANTHER" id="PTHR23215:SF0">
    <property type="entry name" value="BUB3-INTERACTING AND GLEBS MOTIF-CONTAINING PROTEIN ZNF207"/>
    <property type="match status" value="1"/>
</dbReference>
<dbReference type="PROSITE" id="PS50157">
    <property type="entry name" value="ZINC_FINGER_C2H2_2"/>
    <property type="match status" value="1"/>
</dbReference>
<feature type="region of interest" description="Disordered" evidence="7">
    <location>
        <begin position="324"/>
        <end position="384"/>
    </location>
</feature>
<comment type="caution">
    <text evidence="10">The sequence shown here is derived from an EMBL/GenBank/DDBJ whole genome shotgun (WGS) entry which is preliminary data.</text>
</comment>
<feature type="region of interest" description="Disordered" evidence="7">
    <location>
        <begin position="268"/>
        <end position="312"/>
    </location>
</feature>
<sequence>MGKKRRGPTLDELLARPWCYYCERDFDDLKILTLHQKAKHFKCERCHRKLNTAGGLSVHMSQVHKEQLTEIENALPNRSGLDVEIFGMEGVPEDVLQAHNQRVATQYHQSEAERQAVTGNPPAGSGGSGPAHKKPKLEDLSDIKARLAAHRAKRAEGATGGSSREMTPIGTGQSTSTPTNSNAQPAASISPAPQQQPPVAQTYPQPYGAPPIPAASPYSLASPVYPALSPAAVSPYAPPSAGTPVAYAAAPPGAVPYPPPGYPSHVYPAQPTTIPPGSPSGSYPLPTVPTPDPNNQVRPGSLPALSGLPQRPSFAAPALNMQQMQQMHMGHPAPSSTSPEHANGDATQAPSHVASSVDELISSAAKEAAASEKPTKKEKSKNIRMVYSDENISPEEKMAKLPRYAFSRKAFQQETALGEVPGSIVVGTIRDQDTVVDPAQ</sequence>
<feature type="region of interest" description="Disordered" evidence="7">
    <location>
        <begin position="149"/>
        <end position="208"/>
    </location>
</feature>
<dbReference type="InterPro" id="IPR013087">
    <property type="entry name" value="Znf_C2H2_type"/>
</dbReference>
<protein>
    <submittedName>
        <fullName evidence="10">Zinc finger C2H2 type and BED type domain-containing protein</fullName>
    </submittedName>
</protein>
<dbReference type="GO" id="GO:0003677">
    <property type="term" value="F:DNA binding"/>
    <property type="evidence" value="ECO:0007669"/>
    <property type="project" value="InterPro"/>
</dbReference>
<dbReference type="SMART" id="SM00355">
    <property type="entry name" value="ZnF_C2H2"/>
    <property type="match status" value="2"/>
</dbReference>
<dbReference type="EMBL" id="WIWV01000002">
    <property type="protein sequence ID" value="KAF7719890.1"/>
    <property type="molecule type" value="Genomic_DNA"/>
</dbReference>
<keyword evidence="3 6" id="KW-0863">Zinc-finger</keyword>
<dbReference type="InterPro" id="IPR003656">
    <property type="entry name" value="Znf_BED"/>
</dbReference>
<feature type="compositionally biased region" description="Polar residues" evidence="7">
    <location>
        <begin position="334"/>
        <end position="354"/>
    </location>
</feature>